<feature type="domain" description="DUF1570" evidence="2">
    <location>
        <begin position="111"/>
        <end position="209"/>
    </location>
</feature>
<dbReference type="RefSeq" id="WP_128770797.1">
    <property type="nucleotide sequence ID" value="NZ_RXOC01000014.1"/>
</dbReference>
<sequence length="251" mass="28829">MKSKLLLSVLFLLLAQKALPQKLLINEIGFKLTEQERENIQLLSEYESQIYNGLFDTRRNDSLLITINLYKNFGDYKKASLAAASGVVSKTGFYSPGLKQIFVYRTNDFIRTLVHEMSHSFMHHNIGGIPQWFNEGLAVFFESMAVTYGQVSVAVQTARISAVKREIQSGDVNLTEFLQLDDEAWMNSKSKLDYMYNVSYSIVYFMAKSTPVFTKKLLLKLKEGRSSIDAIESLSDGGFDLFERRYQHFYR</sequence>
<keyword evidence="1" id="KW-0732">Signal</keyword>
<evidence type="ECO:0000259" key="2">
    <source>
        <dbReference type="Pfam" id="PF07607"/>
    </source>
</evidence>
<protein>
    <submittedName>
        <fullName evidence="3">DUF1570 domain-containing protein</fullName>
    </submittedName>
</protein>
<name>A0A4Q0M4P7_9SPHI</name>
<evidence type="ECO:0000256" key="1">
    <source>
        <dbReference type="SAM" id="SignalP"/>
    </source>
</evidence>
<evidence type="ECO:0000313" key="4">
    <source>
        <dbReference type="Proteomes" id="UP000290848"/>
    </source>
</evidence>
<feature type="signal peptide" evidence="1">
    <location>
        <begin position="1"/>
        <end position="20"/>
    </location>
</feature>
<dbReference type="InterPro" id="IPR011464">
    <property type="entry name" value="DUF1570"/>
</dbReference>
<dbReference type="Pfam" id="PF07607">
    <property type="entry name" value="DUF1570"/>
    <property type="match status" value="1"/>
</dbReference>
<evidence type="ECO:0000313" key="3">
    <source>
        <dbReference type="EMBL" id="RXF67884.1"/>
    </source>
</evidence>
<comment type="caution">
    <text evidence="3">The sequence shown here is derived from an EMBL/GenBank/DDBJ whole genome shotgun (WGS) entry which is preliminary data.</text>
</comment>
<gene>
    <name evidence="3" type="ORF">EKH83_17710</name>
</gene>
<organism evidence="3 4">
    <name type="scientific">Arcticibacter tournemirensis</name>
    <dbReference type="NCBI Taxonomy" id="699437"/>
    <lineage>
        <taxon>Bacteria</taxon>
        <taxon>Pseudomonadati</taxon>
        <taxon>Bacteroidota</taxon>
        <taxon>Sphingobacteriia</taxon>
        <taxon>Sphingobacteriales</taxon>
        <taxon>Sphingobacteriaceae</taxon>
        <taxon>Arcticibacter</taxon>
    </lineage>
</organism>
<accession>A0A4Q0M4P7</accession>
<proteinExistence type="predicted"/>
<dbReference type="EMBL" id="RXOC01000014">
    <property type="protein sequence ID" value="RXF67884.1"/>
    <property type="molecule type" value="Genomic_DNA"/>
</dbReference>
<reference evidence="3 4" key="1">
    <citation type="submission" date="2018-12" db="EMBL/GenBank/DDBJ databases">
        <title>The Draft Genome Sequence of the Soil Bacterium Pedobacter tournemirensis R1.</title>
        <authorList>
            <person name="He J."/>
        </authorList>
    </citation>
    <scope>NUCLEOTIDE SEQUENCE [LARGE SCALE GENOMIC DNA]</scope>
    <source>
        <strain evidence="3 4">R1</strain>
    </source>
</reference>
<dbReference type="AlphaFoldDB" id="A0A4Q0M4P7"/>
<feature type="chain" id="PRO_5020637413" evidence="1">
    <location>
        <begin position="21"/>
        <end position="251"/>
    </location>
</feature>
<dbReference type="Proteomes" id="UP000290848">
    <property type="component" value="Unassembled WGS sequence"/>
</dbReference>